<evidence type="ECO:0000256" key="8">
    <source>
        <dbReference type="ARBA" id="ARBA00023136"/>
    </source>
</evidence>
<evidence type="ECO:0000256" key="11">
    <source>
        <dbReference type="RuleBase" id="RU003357"/>
    </source>
</evidence>
<dbReference type="InterPro" id="IPR037066">
    <property type="entry name" value="Plug_dom_sf"/>
</dbReference>
<protein>
    <submittedName>
        <fullName evidence="14">TonB-dependent receptor</fullName>
    </submittedName>
</protein>
<dbReference type="Pfam" id="PF00593">
    <property type="entry name" value="TonB_dep_Rec_b-barrel"/>
    <property type="match status" value="1"/>
</dbReference>
<dbReference type="InterPro" id="IPR036942">
    <property type="entry name" value="Beta-barrel_TonB_sf"/>
</dbReference>
<keyword evidence="6" id="KW-0408">Iron</keyword>
<dbReference type="AlphaFoldDB" id="A0A926Q2J1"/>
<dbReference type="Gene3D" id="2.170.130.10">
    <property type="entry name" value="TonB-dependent receptor, plug domain"/>
    <property type="match status" value="1"/>
</dbReference>
<organism evidence="14 15">
    <name type="scientific">Sinomicrobium weinanense</name>
    <dbReference type="NCBI Taxonomy" id="2842200"/>
    <lineage>
        <taxon>Bacteria</taxon>
        <taxon>Pseudomonadati</taxon>
        <taxon>Bacteroidota</taxon>
        <taxon>Flavobacteriia</taxon>
        <taxon>Flavobacteriales</taxon>
        <taxon>Flavobacteriaceae</taxon>
        <taxon>Sinomicrobium</taxon>
    </lineage>
</organism>
<keyword evidence="2 10" id="KW-0813">Transport</keyword>
<comment type="similarity">
    <text evidence="10 11">Belongs to the TonB-dependent receptor family.</text>
</comment>
<evidence type="ECO:0000256" key="12">
    <source>
        <dbReference type="SAM" id="Coils"/>
    </source>
</evidence>
<dbReference type="InterPro" id="IPR039426">
    <property type="entry name" value="TonB-dep_rcpt-like"/>
</dbReference>
<dbReference type="Gene3D" id="2.40.170.20">
    <property type="entry name" value="TonB-dependent receptor, beta-barrel domain"/>
    <property type="match status" value="1"/>
</dbReference>
<evidence type="ECO:0000256" key="1">
    <source>
        <dbReference type="ARBA" id="ARBA00004571"/>
    </source>
</evidence>
<keyword evidence="5 10" id="KW-0812">Transmembrane</keyword>
<reference evidence="14 15" key="1">
    <citation type="submission" date="2020-09" db="EMBL/GenBank/DDBJ databases">
        <title>Sinomicrobium weinanense sp. nov., a halophilic bacteria isolated from saline-alkali soil.</title>
        <authorList>
            <person name="Wu P."/>
            <person name="Ren H."/>
            <person name="Mei Y."/>
            <person name="Liang Y."/>
            <person name="Chen Z."/>
        </authorList>
    </citation>
    <scope>NUCLEOTIDE SEQUENCE [LARGE SCALE GENOMIC DNA]</scope>
    <source>
        <strain evidence="14 15">FJxs</strain>
    </source>
</reference>
<dbReference type="InterPro" id="IPR008969">
    <property type="entry name" value="CarboxyPept-like_regulatory"/>
</dbReference>
<comment type="caution">
    <text evidence="14">The sequence shown here is derived from an EMBL/GenBank/DDBJ whole genome shotgun (WGS) entry which is preliminary data.</text>
</comment>
<dbReference type="EMBL" id="JACVDC010000005">
    <property type="protein sequence ID" value="MBC9794981.1"/>
    <property type="molecule type" value="Genomic_DNA"/>
</dbReference>
<dbReference type="PROSITE" id="PS52016">
    <property type="entry name" value="TONB_DEPENDENT_REC_3"/>
    <property type="match status" value="1"/>
</dbReference>
<dbReference type="InterPro" id="IPR023996">
    <property type="entry name" value="TonB-dep_OMP_SusC/RagA"/>
</dbReference>
<dbReference type="FunFam" id="2.60.40.1120:FF:000003">
    <property type="entry name" value="Outer membrane protein Omp121"/>
    <property type="match status" value="1"/>
</dbReference>
<keyword evidence="9 10" id="KW-0998">Cell outer membrane</keyword>
<proteinExistence type="inferred from homology"/>
<dbReference type="InterPro" id="IPR012910">
    <property type="entry name" value="Plug_dom"/>
</dbReference>
<keyword evidence="8 10" id="KW-0472">Membrane</keyword>
<evidence type="ECO:0000313" key="14">
    <source>
        <dbReference type="EMBL" id="MBC9794981.1"/>
    </source>
</evidence>
<dbReference type="InterPro" id="IPR011662">
    <property type="entry name" value="Secretin/TonB_short_N"/>
</dbReference>
<dbReference type="SUPFAM" id="SSF49464">
    <property type="entry name" value="Carboxypeptidase regulatory domain-like"/>
    <property type="match status" value="1"/>
</dbReference>
<keyword evidence="14" id="KW-0675">Receptor</keyword>
<dbReference type="InterPro" id="IPR000531">
    <property type="entry name" value="Beta-barrel_TonB"/>
</dbReference>
<evidence type="ECO:0000256" key="5">
    <source>
        <dbReference type="ARBA" id="ARBA00022692"/>
    </source>
</evidence>
<keyword evidence="4" id="KW-0410">Iron transport</keyword>
<evidence type="ECO:0000256" key="6">
    <source>
        <dbReference type="ARBA" id="ARBA00023004"/>
    </source>
</evidence>
<evidence type="ECO:0000256" key="3">
    <source>
        <dbReference type="ARBA" id="ARBA00022452"/>
    </source>
</evidence>
<dbReference type="NCBIfam" id="TIGR04057">
    <property type="entry name" value="SusC_RagA_signa"/>
    <property type="match status" value="1"/>
</dbReference>
<keyword evidence="3 10" id="KW-1134">Transmembrane beta strand</keyword>
<gene>
    <name evidence="14" type="ORF">IBL28_03300</name>
</gene>
<dbReference type="Proteomes" id="UP000653730">
    <property type="component" value="Unassembled WGS sequence"/>
</dbReference>
<evidence type="ECO:0000256" key="4">
    <source>
        <dbReference type="ARBA" id="ARBA00022496"/>
    </source>
</evidence>
<accession>A0A926Q2J1</accession>
<dbReference type="SUPFAM" id="SSF56935">
    <property type="entry name" value="Porins"/>
    <property type="match status" value="1"/>
</dbReference>
<dbReference type="InterPro" id="IPR023997">
    <property type="entry name" value="TonB-dep_OMP_SusC/RagA_CS"/>
</dbReference>
<evidence type="ECO:0000256" key="7">
    <source>
        <dbReference type="ARBA" id="ARBA00023077"/>
    </source>
</evidence>
<dbReference type="GO" id="GO:0006826">
    <property type="term" value="P:iron ion transport"/>
    <property type="evidence" value="ECO:0007669"/>
    <property type="project" value="UniProtKB-KW"/>
</dbReference>
<dbReference type="Pfam" id="PF07660">
    <property type="entry name" value="STN"/>
    <property type="match status" value="1"/>
</dbReference>
<evidence type="ECO:0000256" key="10">
    <source>
        <dbReference type="PROSITE-ProRule" id="PRU01360"/>
    </source>
</evidence>
<evidence type="ECO:0000256" key="2">
    <source>
        <dbReference type="ARBA" id="ARBA00022448"/>
    </source>
</evidence>
<evidence type="ECO:0000256" key="9">
    <source>
        <dbReference type="ARBA" id="ARBA00023237"/>
    </source>
</evidence>
<dbReference type="Pfam" id="PF07715">
    <property type="entry name" value="Plug"/>
    <property type="match status" value="1"/>
</dbReference>
<dbReference type="Gene3D" id="3.55.50.30">
    <property type="match status" value="1"/>
</dbReference>
<feature type="domain" description="Secretin/TonB short N-terminal" evidence="13">
    <location>
        <begin position="66"/>
        <end position="117"/>
    </location>
</feature>
<keyword evidence="7 11" id="KW-0798">TonB box</keyword>
<name>A0A926Q2J1_9FLAO</name>
<keyword evidence="12" id="KW-0175">Coiled coil</keyword>
<evidence type="ECO:0000313" key="15">
    <source>
        <dbReference type="Proteomes" id="UP000653730"/>
    </source>
</evidence>
<comment type="subcellular location">
    <subcellularLocation>
        <location evidence="1 10">Cell outer membrane</location>
        <topology evidence="1 10">Multi-pass membrane protein</topology>
    </subcellularLocation>
</comment>
<sequence>MKKNGYGTFPSGIPLFRIMKIYVALLCFSMVRLFAADDVFSQNISLHANNKELKSILKEIERKSDYNFFYNNSIIDISQKRSLSVNNKQVEDILQELLKDTGISYQVVDEQIVLYPGNNPEIREKLASLLRKEENGQLTSLNPGMINSLIRSSAQDRVSGTVTDASGIPLAGVSVVIKGSSTGTATDFDGKYSLQHTEPGTVLVFSYMGFETIELPVNNQSVLDVTLKESMSQLDEVVVIGYGSVKQKNVTGAVTKVDSDDLNMGVASNFQQTLQGKAAGVQVIQSTGQPGAGVSVQIRSNPSFANAGVLYVIDGVPVNDSAGQPDFGGGVGSKYGEGGVDKSPLNFINPNDIESIQFLKDASAASIYGARAGAGVVLITTKKGKEGRSSLSYSSNYGFQRADRMYPVFGAREYMEQRNLLREEKWYKDNKIAPYYGTTDPSTVDPYTPVFTQEEINNIPANREAATDAITRNGYTQQHNITLSGGNKKTTYFASANYFDQKGVIIGSDYKRYNGRLNLEHTLSDKIKLGANIVMSNSRADNTITGGTLENGGIVTSAIYWAPSVALRGEDGSYPLSPYYPNIPNPLSYETITDLTKSNRLLSSAFGEWNIIDGLKAKARFSYDQSYSKRSSYFPTTFLYGAQANGAASITESDSQSKLYEYTLNYDKYLAEKHHLNVVVGYTYQQTDWGGFNAGNQDFISDGLSYYSLESGQSDRPTVGSRKSQTTWASYFARVIYTYKDNVILQASLRRDGSSIFAENRKWGYFPAVSAGWVISDESWMRSVDQISFLKLRAGYGETGNSSFQSAAFALYNTDLSAYFGSNSVSSGLSLSRAGNPDLTWETAGEFNVGLDFGFFNDRVSGTVDYFNKTIRNLISFVPYPTGFVIDGVYANAGKTRSTGYEISLKARNIQPATPDGFRWTTNINLSHYLNYWVERSEQALKVLEKYEVEKGKKALFNPFFGYKSDGLFKGEYGTAPGHMPGMLPGGIILKDIHGYDDEGNLIAPDGAITAADRTYIGNEDPDLIFGIGNTFEYKGFDLYVYLSGMKQKKWSPYEGGRAAENTMDAFGFNAMPVSAGRWNVQNTNGTFPTALNDETYSGYQNGADYWLVDASFLRARNITLGYTLPEKLMKKQKVISSLKLSFDMQNLFTITNYPGLDPELNPDNFYPLVKSYVFGIHATF</sequence>
<dbReference type="Gene3D" id="2.60.40.1120">
    <property type="entry name" value="Carboxypeptidase-like, regulatory domain"/>
    <property type="match status" value="1"/>
</dbReference>
<feature type="coiled-coil region" evidence="12">
    <location>
        <begin position="43"/>
        <end position="100"/>
    </location>
</feature>
<dbReference type="SMART" id="SM00965">
    <property type="entry name" value="STN"/>
    <property type="match status" value="1"/>
</dbReference>
<dbReference type="Pfam" id="PF13715">
    <property type="entry name" value="CarbopepD_reg_2"/>
    <property type="match status" value="1"/>
</dbReference>
<dbReference type="GO" id="GO:0009279">
    <property type="term" value="C:cell outer membrane"/>
    <property type="evidence" value="ECO:0007669"/>
    <property type="project" value="UniProtKB-SubCell"/>
</dbReference>
<evidence type="ECO:0000259" key="13">
    <source>
        <dbReference type="SMART" id="SM00965"/>
    </source>
</evidence>
<dbReference type="NCBIfam" id="TIGR04056">
    <property type="entry name" value="OMP_RagA_SusC"/>
    <property type="match status" value="1"/>
</dbReference>
<keyword evidence="15" id="KW-1185">Reference proteome</keyword>
<keyword evidence="4" id="KW-0406">Ion transport</keyword>